<accession>A0A150SNJ7</accession>
<feature type="compositionally biased region" description="Basic and acidic residues" evidence="1">
    <location>
        <begin position="1"/>
        <end position="14"/>
    </location>
</feature>
<evidence type="ECO:0000313" key="3">
    <source>
        <dbReference type="Proteomes" id="UP000075635"/>
    </source>
</evidence>
<dbReference type="Proteomes" id="UP000075635">
    <property type="component" value="Unassembled WGS sequence"/>
</dbReference>
<protein>
    <submittedName>
        <fullName evidence="2">Uncharacterized protein</fullName>
    </submittedName>
</protein>
<gene>
    <name evidence="2" type="ORF">BE17_40515</name>
</gene>
<reference evidence="2 3" key="1">
    <citation type="submission" date="2014-02" db="EMBL/GenBank/DDBJ databases">
        <title>The small core and large imbalanced accessory genome model reveals a collaborative survival strategy of Sorangium cellulosum strains in nature.</title>
        <authorList>
            <person name="Han K."/>
            <person name="Peng R."/>
            <person name="Blom J."/>
            <person name="Li Y.-Z."/>
        </authorList>
    </citation>
    <scope>NUCLEOTIDE SEQUENCE [LARGE SCALE GENOMIC DNA]</scope>
    <source>
        <strain evidence="2 3">So0011-07</strain>
    </source>
</reference>
<proteinExistence type="predicted"/>
<evidence type="ECO:0000256" key="1">
    <source>
        <dbReference type="SAM" id="MobiDB-lite"/>
    </source>
</evidence>
<name>A0A150SNJ7_SORCE</name>
<evidence type="ECO:0000313" key="2">
    <source>
        <dbReference type="EMBL" id="KYF94019.1"/>
    </source>
</evidence>
<dbReference type="EMBL" id="JEMB01000766">
    <property type="protein sequence ID" value="KYF94019.1"/>
    <property type="molecule type" value="Genomic_DNA"/>
</dbReference>
<feature type="compositionally biased region" description="Basic and acidic residues" evidence="1">
    <location>
        <begin position="26"/>
        <end position="35"/>
    </location>
</feature>
<feature type="region of interest" description="Disordered" evidence="1">
    <location>
        <begin position="1"/>
        <end position="76"/>
    </location>
</feature>
<comment type="caution">
    <text evidence="2">The sequence shown here is derived from an EMBL/GenBank/DDBJ whole genome shotgun (WGS) entry which is preliminary data.</text>
</comment>
<dbReference type="AlphaFoldDB" id="A0A150SNJ7"/>
<sequence length="76" mass="7820">MQTNDKAAEERRPEAPGGAAAGPDQAEERTPETPLDRGGALSPREAADVPAEPVDEASDESFPASDPPAWTPGHSG</sequence>
<organism evidence="2 3">
    <name type="scientific">Sorangium cellulosum</name>
    <name type="common">Polyangium cellulosum</name>
    <dbReference type="NCBI Taxonomy" id="56"/>
    <lineage>
        <taxon>Bacteria</taxon>
        <taxon>Pseudomonadati</taxon>
        <taxon>Myxococcota</taxon>
        <taxon>Polyangia</taxon>
        <taxon>Polyangiales</taxon>
        <taxon>Polyangiaceae</taxon>
        <taxon>Sorangium</taxon>
    </lineage>
</organism>